<dbReference type="Pfam" id="PF07106">
    <property type="entry name" value="WHD_TBPIP"/>
    <property type="match status" value="1"/>
</dbReference>
<evidence type="ECO:0000256" key="2">
    <source>
        <dbReference type="ARBA" id="ARBA00007922"/>
    </source>
</evidence>
<comment type="similarity">
    <text evidence="2">Belongs to the HOP2 family.</text>
</comment>
<dbReference type="AlphaFoldDB" id="A0A1Q3AJI9"/>
<dbReference type="GO" id="GO:0003690">
    <property type="term" value="F:double-stranded DNA binding"/>
    <property type="evidence" value="ECO:0007669"/>
    <property type="project" value="TreeGrafter"/>
</dbReference>
<reference evidence="7 8" key="1">
    <citation type="submission" date="2016-08" db="EMBL/GenBank/DDBJ databases">
        <title>Draft genome sequence of allopolyploid Zygosaccharomyces rouxii.</title>
        <authorList>
            <person name="Watanabe J."/>
            <person name="Uehara K."/>
            <person name="Mogi Y."/>
            <person name="Tsukioka Y."/>
        </authorList>
    </citation>
    <scope>NUCLEOTIDE SEQUENCE [LARGE SCALE GENOMIC DNA]</scope>
    <source>
        <strain evidence="7 8">NBRC 110957</strain>
    </source>
</reference>
<gene>
    <name evidence="7" type="ORF">ZYGR_0AY01550</name>
</gene>
<dbReference type="GO" id="GO:0000709">
    <property type="term" value="P:meiotic joint molecule formation"/>
    <property type="evidence" value="ECO:0007669"/>
    <property type="project" value="TreeGrafter"/>
</dbReference>
<sequence>MAKLNTEDTQKLIESYLVSQYRPLAINDIVQNLHGQITKTAATKALDTLVQERRVTAKTFGKVVIYSCNEKELELPAGADSDKFTVGYLAELRQELRELDSDKSAVADALNRVLKEPSNDQLLQLQAIREQEIAHLQEVLTKLQGEWDPKMEPLIRELLKTDKNFDKELKARSKIMKNLLAIVKDTVRPSDMGEFLEEIGFEQMG</sequence>
<evidence type="ECO:0000313" key="7">
    <source>
        <dbReference type="EMBL" id="GAV55762.1"/>
    </source>
</evidence>
<dbReference type="OrthoDB" id="272266at2759"/>
<dbReference type="GO" id="GO:0007129">
    <property type="term" value="P:homologous chromosome pairing at meiosis"/>
    <property type="evidence" value="ECO:0007669"/>
    <property type="project" value="TreeGrafter"/>
</dbReference>
<evidence type="ECO:0000256" key="5">
    <source>
        <dbReference type="ARBA" id="ARBA00023254"/>
    </source>
</evidence>
<dbReference type="PANTHER" id="PTHR15938">
    <property type="entry name" value="TBP-1 INTERACTING PROTEIN"/>
    <property type="match status" value="1"/>
</dbReference>
<dbReference type="PANTHER" id="PTHR15938:SF0">
    <property type="entry name" value="HOMOLOGOUS-PAIRING PROTEIN 2 HOMOLOG"/>
    <property type="match status" value="1"/>
</dbReference>
<evidence type="ECO:0000313" key="8">
    <source>
        <dbReference type="Proteomes" id="UP000187013"/>
    </source>
</evidence>
<evidence type="ECO:0000256" key="3">
    <source>
        <dbReference type="ARBA" id="ARBA00023172"/>
    </source>
</evidence>
<name>A0A1Q3AJI9_ZYGRO</name>
<organism evidence="7 8">
    <name type="scientific">Zygosaccharomyces rouxii</name>
    <dbReference type="NCBI Taxonomy" id="4956"/>
    <lineage>
        <taxon>Eukaryota</taxon>
        <taxon>Fungi</taxon>
        <taxon>Dikarya</taxon>
        <taxon>Ascomycota</taxon>
        <taxon>Saccharomycotina</taxon>
        <taxon>Saccharomycetes</taxon>
        <taxon>Saccharomycetales</taxon>
        <taxon>Saccharomycetaceae</taxon>
        <taxon>Zygosaccharomyces</taxon>
    </lineage>
</organism>
<comment type="caution">
    <text evidence="7">The sequence shown here is derived from an EMBL/GenBank/DDBJ whole genome shotgun (WGS) entry which is preliminary data.</text>
</comment>
<dbReference type="GO" id="GO:0120231">
    <property type="term" value="C:DNA recombinase auxiliary factor complex"/>
    <property type="evidence" value="ECO:0007669"/>
    <property type="project" value="TreeGrafter"/>
</dbReference>
<dbReference type="InterPro" id="IPR010776">
    <property type="entry name" value="Hop2_WH_dom"/>
</dbReference>
<evidence type="ECO:0000256" key="1">
    <source>
        <dbReference type="ARBA" id="ARBA00004123"/>
    </source>
</evidence>
<feature type="domain" description="Homologous-pairing protein 2 winged helix" evidence="6">
    <location>
        <begin position="8"/>
        <end position="69"/>
    </location>
</feature>
<proteinExistence type="inferred from homology"/>
<dbReference type="SUPFAM" id="SSF46785">
    <property type="entry name" value="Winged helix' DNA-binding domain"/>
    <property type="match status" value="1"/>
</dbReference>
<keyword evidence="3" id="KW-0233">DNA recombination</keyword>
<evidence type="ECO:0000256" key="4">
    <source>
        <dbReference type="ARBA" id="ARBA00023242"/>
    </source>
</evidence>
<protein>
    <recommendedName>
        <fullName evidence="6">Homologous-pairing protein 2 winged helix domain-containing protein</fullName>
    </recommendedName>
</protein>
<dbReference type="InterPro" id="IPR036388">
    <property type="entry name" value="WH-like_DNA-bd_sf"/>
</dbReference>
<dbReference type="EMBL" id="BDGX01000051">
    <property type="protein sequence ID" value="GAV55762.1"/>
    <property type="molecule type" value="Genomic_DNA"/>
</dbReference>
<evidence type="ECO:0000259" key="6">
    <source>
        <dbReference type="Pfam" id="PF07106"/>
    </source>
</evidence>
<keyword evidence="4" id="KW-0539">Nucleus</keyword>
<accession>A0A1Q3AJI9</accession>
<keyword evidence="5" id="KW-0469">Meiosis</keyword>
<dbReference type="GO" id="GO:0120230">
    <property type="term" value="F:recombinase activator activity"/>
    <property type="evidence" value="ECO:0007669"/>
    <property type="project" value="TreeGrafter"/>
</dbReference>
<comment type="subcellular location">
    <subcellularLocation>
        <location evidence="1">Nucleus</location>
    </subcellularLocation>
</comment>
<dbReference type="Gene3D" id="1.10.10.10">
    <property type="entry name" value="Winged helix-like DNA-binding domain superfamily/Winged helix DNA-binding domain"/>
    <property type="match status" value="1"/>
</dbReference>
<dbReference type="Proteomes" id="UP000187013">
    <property type="component" value="Unassembled WGS sequence"/>
</dbReference>
<dbReference type="GO" id="GO:0000794">
    <property type="term" value="C:condensed nuclear chromosome"/>
    <property type="evidence" value="ECO:0007669"/>
    <property type="project" value="TreeGrafter"/>
</dbReference>
<dbReference type="GO" id="GO:0010774">
    <property type="term" value="P:meiotic strand invasion involved in reciprocal meiotic recombination"/>
    <property type="evidence" value="ECO:0007669"/>
    <property type="project" value="TreeGrafter"/>
</dbReference>
<dbReference type="InterPro" id="IPR036390">
    <property type="entry name" value="WH_DNA-bd_sf"/>
</dbReference>